<evidence type="ECO:0000313" key="2">
    <source>
        <dbReference type="Proteomes" id="UP000504627"/>
    </source>
</evidence>
<dbReference type="InParanoid" id="A0A7R5KRZ9"/>
<protein>
    <submittedName>
        <fullName evidence="3">Uncharacterized protein LOC120324495</fullName>
    </submittedName>
</protein>
<keyword evidence="2" id="KW-1185">Reference proteome</keyword>
<gene>
    <name evidence="3" type="primary">LOC120324495</name>
</gene>
<proteinExistence type="predicted"/>
<accession>A0A7R5KRZ9</accession>
<evidence type="ECO:0000256" key="1">
    <source>
        <dbReference type="SAM" id="MobiDB-lite"/>
    </source>
</evidence>
<evidence type="ECO:0000313" key="3">
    <source>
        <dbReference type="RefSeq" id="XP_039243335.1"/>
    </source>
</evidence>
<sequence>MQLTAPGLVLLRTIPAAVCERRELPAAGQARAAASARRHLAAARPPGPPAPGACRERRPCRAPRAAGRAGREVPSALSSLLTRTSDAAAPSVSRYQKPGAIACNEHFSQTTRTHTSMLALCCSQTAHMLFLPSCRTLTPDSRFAEVFFLFYIEPFSRKYQSGLIESALTWIHMTCFLFLALALSDLMKEVWKNPELSINHLPSALPSFYSGRKGSNKTRSWN</sequence>
<organism evidence="2 3">
    <name type="scientific">Pipra filicauda</name>
    <name type="common">Wire-tailed manakin</name>
    <dbReference type="NCBI Taxonomy" id="649802"/>
    <lineage>
        <taxon>Eukaryota</taxon>
        <taxon>Metazoa</taxon>
        <taxon>Chordata</taxon>
        <taxon>Craniata</taxon>
        <taxon>Vertebrata</taxon>
        <taxon>Euteleostomi</taxon>
        <taxon>Archelosauria</taxon>
        <taxon>Archosauria</taxon>
        <taxon>Dinosauria</taxon>
        <taxon>Saurischia</taxon>
        <taxon>Theropoda</taxon>
        <taxon>Coelurosauria</taxon>
        <taxon>Aves</taxon>
        <taxon>Neognathae</taxon>
        <taxon>Neoaves</taxon>
        <taxon>Telluraves</taxon>
        <taxon>Australaves</taxon>
        <taxon>Passeriformes</taxon>
        <taxon>Pipridae</taxon>
        <taxon>Pipra</taxon>
    </lineage>
</organism>
<dbReference type="GeneID" id="120324495"/>
<dbReference type="RefSeq" id="XP_039243335.1">
    <property type="nucleotide sequence ID" value="XM_039387401.1"/>
</dbReference>
<feature type="region of interest" description="Disordered" evidence="1">
    <location>
        <begin position="40"/>
        <end position="74"/>
    </location>
</feature>
<reference evidence="3" key="1">
    <citation type="submission" date="2025-08" db="UniProtKB">
        <authorList>
            <consortium name="RefSeq"/>
        </authorList>
    </citation>
    <scope>IDENTIFICATION</scope>
    <source>
        <tissue evidence="3">Muscle</tissue>
    </source>
</reference>
<dbReference type="Proteomes" id="UP000504627">
    <property type="component" value="Unplaced"/>
</dbReference>
<name>A0A7R5KRZ9_9PASS</name>
<dbReference type="AlphaFoldDB" id="A0A7R5KRZ9"/>